<feature type="domain" description="FBA" evidence="8">
    <location>
        <begin position="281"/>
        <end position="487"/>
    </location>
</feature>
<feature type="transmembrane region" description="Helical" evidence="7">
    <location>
        <begin position="151"/>
        <end position="172"/>
    </location>
</feature>
<protein>
    <recommendedName>
        <fullName evidence="8">FBA domain-containing protein</fullName>
    </recommendedName>
</protein>
<reference evidence="9 10" key="1">
    <citation type="submission" date="2018-08" db="EMBL/GenBank/DDBJ databases">
        <authorList>
            <person name="Laetsch R D."/>
            <person name="Stevens L."/>
            <person name="Kumar S."/>
            <person name="Blaxter L. M."/>
        </authorList>
    </citation>
    <scope>NUCLEOTIDE SEQUENCE [LARGE SCALE GENOMIC DNA]</scope>
</reference>
<name>A0A498SJ80_ACAVI</name>
<dbReference type="FunFam" id="2.60.120.260:FF:000012">
    <property type="entry name" value="F-box only protein 2"/>
    <property type="match status" value="1"/>
</dbReference>
<evidence type="ECO:0000256" key="5">
    <source>
        <dbReference type="ARBA" id="ARBA00023136"/>
    </source>
</evidence>
<dbReference type="Proteomes" id="UP000276991">
    <property type="component" value="Unassembled WGS sequence"/>
</dbReference>
<dbReference type="Gene3D" id="1.20.1280.50">
    <property type="match status" value="1"/>
</dbReference>
<evidence type="ECO:0000313" key="9">
    <source>
        <dbReference type="EMBL" id="VBB29991.1"/>
    </source>
</evidence>
<evidence type="ECO:0000256" key="6">
    <source>
        <dbReference type="SAM" id="Coils"/>
    </source>
</evidence>
<dbReference type="GO" id="GO:0019005">
    <property type="term" value="C:SCF ubiquitin ligase complex"/>
    <property type="evidence" value="ECO:0007669"/>
    <property type="project" value="TreeGrafter"/>
</dbReference>
<dbReference type="GO" id="GO:0036503">
    <property type="term" value="P:ERAD pathway"/>
    <property type="evidence" value="ECO:0007669"/>
    <property type="project" value="TreeGrafter"/>
</dbReference>
<evidence type="ECO:0000256" key="2">
    <source>
        <dbReference type="ARBA" id="ARBA00010596"/>
    </source>
</evidence>
<dbReference type="GO" id="GO:0005737">
    <property type="term" value="C:cytoplasm"/>
    <property type="evidence" value="ECO:0007669"/>
    <property type="project" value="UniProtKB-ARBA"/>
</dbReference>
<dbReference type="PROSITE" id="PS51114">
    <property type="entry name" value="FBA"/>
    <property type="match status" value="1"/>
</dbReference>
<comment type="similarity">
    <text evidence="2">Belongs to the YIP1 family.</text>
</comment>
<evidence type="ECO:0000256" key="7">
    <source>
        <dbReference type="SAM" id="Phobius"/>
    </source>
</evidence>
<dbReference type="GO" id="GO:0031146">
    <property type="term" value="P:SCF-dependent proteasomal ubiquitin-dependent protein catabolic process"/>
    <property type="evidence" value="ECO:0007669"/>
    <property type="project" value="TreeGrafter"/>
</dbReference>
<keyword evidence="3 7" id="KW-0812">Transmembrane</keyword>
<dbReference type="InterPro" id="IPR006977">
    <property type="entry name" value="Yip1_dom"/>
</dbReference>
<dbReference type="Pfam" id="PF04300">
    <property type="entry name" value="FBA"/>
    <property type="match status" value="2"/>
</dbReference>
<dbReference type="Gene3D" id="2.60.120.260">
    <property type="entry name" value="Galactose-binding domain-like"/>
    <property type="match status" value="1"/>
</dbReference>
<feature type="coiled-coil region" evidence="6">
    <location>
        <begin position="5"/>
        <end position="32"/>
    </location>
</feature>
<dbReference type="SMART" id="SM01198">
    <property type="entry name" value="FBA"/>
    <property type="match status" value="1"/>
</dbReference>
<dbReference type="Pfam" id="PF04893">
    <property type="entry name" value="Yip1"/>
    <property type="match status" value="1"/>
</dbReference>
<dbReference type="SUPFAM" id="SSF81383">
    <property type="entry name" value="F-box domain"/>
    <property type="match status" value="1"/>
</dbReference>
<dbReference type="PANTHER" id="PTHR12125">
    <property type="entry name" value="F-BOX ONLY PROTEIN 6-LIKE PROTEIN"/>
    <property type="match status" value="1"/>
</dbReference>
<dbReference type="OrthoDB" id="1107553at2759"/>
<comment type="subcellular location">
    <subcellularLocation>
        <location evidence="1">Membrane</location>
        <topology evidence="1">Multi-pass membrane protein</topology>
    </subcellularLocation>
</comment>
<evidence type="ECO:0000256" key="4">
    <source>
        <dbReference type="ARBA" id="ARBA00022989"/>
    </source>
</evidence>
<dbReference type="InterPro" id="IPR008979">
    <property type="entry name" value="Galactose-bd-like_sf"/>
</dbReference>
<keyword evidence="4 7" id="KW-1133">Transmembrane helix</keyword>
<dbReference type="SUPFAM" id="SSF49785">
    <property type="entry name" value="Galactose-binding domain-like"/>
    <property type="match status" value="1"/>
</dbReference>
<organism evidence="9 10">
    <name type="scientific">Acanthocheilonema viteae</name>
    <name type="common">Filarial nematode worm</name>
    <name type="synonym">Dipetalonema viteae</name>
    <dbReference type="NCBI Taxonomy" id="6277"/>
    <lineage>
        <taxon>Eukaryota</taxon>
        <taxon>Metazoa</taxon>
        <taxon>Ecdysozoa</taxon>
        <taxon>Nematoda</taxon>
        <taxon>Chromadorea</taxon>
        <taxon>Rhabditida</taxon>
        <taxon>Spirurina</taxon>
        <taxon>Spiruromorpha</taxon>
        <taxon>Filarioidea</taxon>
        <taxon>Onchocercidae</taxon>
        <taxon>Acanthocheilonema</taxon>
    </lineage>
</organism>
<gene>
    <name evidence="9" type="ORF">NAV_LOCUS4782</name>
</gene>
<evidence type="ECO:0000256" key="1">
    <source>
        <dbReference type="ARBA" id="ARBA00004141"/>
    </source>
</evidence>
<dbReference type="STRING" id="6277.A0A498SJ80"/>
<dbReference type="GO" id="GO:0016020">
    <property type="term" value="C:membrane"/>
    <property type="evidence" value="ECO:0007669"/>
    <property type="project" value="UniProtKB-SubCell"/>
</dbReference>
<accession>A0A498SJ80</accession>
<sequence>MAHNFESAAIDIELLEKEISAKEQERRDQQYIDLSGEIAGATSSKSRHFAVEPDLNSNFDTLDEPIWNTIRRDLHTVGAKFGQVMAPRSSQQLLRDWDLWGPLFICVFISLMLQGGKSGKGPHFTEVFILTFFGSCVVTLNTKLLGGNISFFQSLCVLGYCLLPPGLAAVVCKFIEINSKQTPFLFALRLLVTTAGFIWAIYEGKSDIYVQGALIPPQILAEILIRVNNPRDVGYVCPLVCHRWYDILSAPGFWISYMIYRSLDLPPSFLRNEPSLNIKKVSLKQAFRRNLISNPSGADGSMRGWELGEDGGDGFKVERPPLGCVNPEDISVAFATSFDWCSKFQVIDLWKKGIDRTFLDKFCPPITVSEYYNCRFDCASIYLLEVQLLPNGSMPLEFRPMPGLINCSQYRRLSQERNVPVRDETTDTSITRVRMLREIEWQKIEHTFSNYPKGIRYVLFQHSGKDQQFWAGHYGSKMAKASVIVNYVNEKRRFIP</sequence>
<dbReference type="InterPro" id="IPR039752">
    <property type="entry name" value="F-box_only"/>
</dbReference>
<dbReference type="GO" id="GO:0006516">
    <property type="term" value="P:glycoprotein catabolic process"/>
    <property type="evidence" value="ECO:0007669"/>
    <property type="project" value="TreeGrafter"/>
</dbReference>
<proteinExistence type="inferred from homology"/>
<dbReference type="InterPro" id="IPR036047">
    <property type="entry name" value="F-box-like_dom_sf"/>
</dbReference>
<dbReference type="PANTHER" id="PTHR12125:SF5">
    <property type="entry name" value="F-BOX DOMAIN-CONTAINING PROTEIN"/>
    <property type="match status" value="1"/>
</dbReference>
<dbReference type="AlphaFoldDB" id="A0A498SJ80"/>
<keyword evidence="5 7" id="KW-0472">Membrane</keyword>
<evidence type="ECO:0000259" key="8">
    <source>
        <dbReference type="PROSITE" id="PS51114"/>
    </source>
</evidence>
<evidence type="ECO:0000313" key="10">
    <source>
        <dbReference type="Proteomes" id="UP000276991"/>
    </source>
</evidence>
<keyword evidence="10" id="KW-1185">Reference proteome</keyword>
<feature type="transmembrane region" description="Helical" evidence="7">
    <location>
        <begin position="99"/>
        <end position="115"/>
    </location>
</feature>
<dbReference type="InterPro" id="IPR007397">
    <property type="entry name" value="F-box-assoc_dom"/>
</dbReference>
<dbReference type="EMBL" id="UPTC01000756">
    <property type="protein sequence ID" value="VBB29991.1"/>
    <property type="molecule type" value="Genomic_DNA"/>
</dbReference>
<keyword evidence="6" id="KW-0175">Coiled coil</keyword>
<feature type="transmembrane region" description="Helical" evidence="7">
    <location>
        <begin position="184"/>
        <end position="202"/>
    </location>
</feature>
<evidence type="ECO:0000256" key="3">
    <source>
        <dbReference type="ARBA" id="ARBA00022692"/>
    </source>
</evidence>
<dbReference type="GO" id="GO:0061630">
    <property type="term" value="F:ubiquitin protein ligase activity"/>
    <property type="evidence" value="ECO:0007669"/>
    <property type="project" value="TreeGrafter"/>
</dbReference>